<accession>A0A1W1W0N3</accession>
<organism evidence="1 2">
    <name type="scientific">Hymenobacter roseosalivarius DSM 11622</name>
    <dbReference type="NCBI Taxonomy" id="645990"/>
    <lineage>
        <taxon>Bacteria</taxon>
        <taxon>Pseudomonadati</taxon>
        <taxon>Bacteroidota</taxon>
        <taxon>Cytophagia</taxon>
        <taxon>Cytophagales</taxon>
        <taxon>Hymenobacteraceae</taxon>
        <taxon>Hymenobacter</taxon>
    </lineage>
</organism>
<gene>
    <name evidence="1" type="ORF">SAMN00120144_0047</name>
</gene>
<dbReference type="RefSeq" id="WP_084447130.1">
    <property type="nucleotide sequence ID" value="NZ_FWWW01000091.1"/>
</dbReference>
<keyword evidence="2" id="KW-1185">Reference proteome</keyword>
<dbReference type="Proteomes" id="UP000192266">
    <property type="component" value="Unassembled WGS sequence"/>
</dbReference>
<protein>
    <submittedName>
        <fullName evidence="1">Uncharacterized protein</fullName>
    </submittedName>
</protein>
<name>A0A1W1W0N3_9BACT</name>
<dbReference type="EMBL" id="FWWW01000091">
    <property type="protein sequence ID" value="SMB99165.1"/>
    <property type="molecule type" value="Genomic_DNA"/>
</dbReference>
<reference evidence="1 2" key="1">
    <citation type="submission" date="2017-04" db="EMBL/GenBank/DDBJ databases">
        <authorList>
            <person name="Afonso C.L."/>
            <person name="Miller P.J."/>
            <person name="Scott M.A."/>
            <person name="Spackman E."/>
            <person name="Goraichik I."/>
            <person name="Dimitrov K.M."/>
            <person name="Suarez D.L."/>
            <person name="Swayne D.E."/>
        </authorList>
    </citation>
    <scope>NUCLEOTIDE SEQUENCE [LARGE SCALE GENOMIC DNA]</scope>
    <source>
        <strain evidence="1 2">DSM 11622</strain>
    </source>
</reference>
<evidence type="ECO:0000313" key="1">
    <source>
        <dbReference type="EMBL" id="SMB99165.1"/>
    </source>
</evidence>
<proteinExistence type="predicted"/>
<dbReference type="AlphaFoldDB" id="A0A1W1W0N3"/>
<evidence type="ECO:0000313" key="2">
    <source>
        <dbReference type="Proteomes" id="UP000192266"/>
    </source>
</evidence>
<sequence>MKLPLAEQLFVEFVTGILKVQFTEQQLLMNLINLPKKVNREITPAGNPTLRIQHEYFRALILLNEPTRQLSSVMVVVGCQLFKEMLTYAQTPHWLEKTNHKSQDIQLDWYQDEFSLNNRLVLKQLPDLVEVASVAFFDYPGTFDAHIVHFRRQLT</sequence>